<keyword evidence="1" id="KW-0812">Transmembrane</keyword>
<evidence type="ECO:0000256" key="1">
    <source>
        <dbReference type="SAM" id="Phobius"/>
    </source>
</evidence>
<feature type="transmembrane region" description="Helical" evidence="1">
    <location>
        <begin position="12"/>
        <end position="31"/>
    </location>
</feature>
<feature type="transmembrane region" description="Helical" evidence="1">
    <location>
        <begin position="414"/>
        <end position="431"/>
    </location>
</feature>
<feature type="transmembrane region" description="Helical" evidence="1">
    <location>
        <begin position="457"/>
        <end position="477"/>
    </location>
</feature>
<feature type="transmembrane region" description="Helical" evidence="1">
    <location>
        <begin position="199"/>
        <end position="215"/>
    </location>
</feature>
<reference evidence="3" key="1">
    <citation type="submission" date="2017-09" db="EMBL/GenBank/DDBJ databases">
        <title>Depth-based differentiation of microbial function through sediment-hosted aquifers and enrichment of novel symbionts in the deep terrestrial subsurface.</title>
        <authorList>
            <person name="Probst A.J."/>
            <person name="Ladd B."/>
            <person name="Jarett J.K."/>
            <person name="Geller-Mcgrath D.E."/>
            <person name="Sieber C.M.K."/>
            <person name="Emerson J.B."/>
            <person name="Anantharaman K."/>
            <person name="Thomas B.C."/>
            <person name="Malmstrom R."/>
            <person name="Stieglmeier M."/>
            <person name="Klingl A."/>
            <person name="Woyke T."/>
            <person name="Ryan C.M."/>
            <person name="Banfield J.F."/>
        </authorList>
    </citation>
    <scope>NUCLEOTIDE SEQUENCE [LARGE SCALE GENOMIC DNA]</scope>
</reference>
<sequence length="798" mass="92452">MIKKFFSKNWPIFVIFLLVFIFFWKFFLKGLLPIPADIIVGMYFPWLDYKWGYLVGVPTKNPLISDIVSQMYIWKGLLFESFTKLNFPLWDRTILAGTPFLASYQPGVFYPLNLFYFFLSQEKSFSFLVISQPLLSLLFTFAYLREIKLSKLASLFGAIAFSFSAFAIVWSQWGTIIHAGLYLPLVLLLIEKYLSKPKPLFLGLISLALAFSVFAGHPQITFYLVLFSFVYAVFRTLTNNNKKPLKTISFLSLAFVLAALIAAIQLVPTAELSFNSFRGEENYIQQDNFGLMAGRKLLTFIAPDFFGNPTTLNYWGGWNYQETAFYLGILPLFFLILLLLRKKIKLKNFYLVWFFLFLLLIFDTPIGRLIYDLKVPFLSQNFASRGIYLLTFSAAVLAAFGFDSFLKEKLKKKELVFLTIPLLFVLIFLFLRSQPEFLNKIFINSNLQNSLVAVRNLILPSLLILAVWLLLLASFILKGKFKVALLWLLMLIFVFDLFRFGDKYLPFTRKELLFPKTPLLEFLQKQEKPFRIEKESSEILPANMWGYYGLESASGYNPLYPQRYSEFISILNTNEARFDVSRYALVRNFDSQLFDLLNNKYLLVLKRNSDGQPSEQGEISYLYKDSKFKLIYSDKSLAVLENTLSFPRAFLVEEKIIEKDKEKMAQLLLSSDIDLSKVVILEEEINGNDLKSSNSQEIFTDEVEFISYKPNEETLRISVDSDKILVVSETFYPGWKAFLDGQEIKIYRANYAFRAVFIPRGEHQLRMVYDPISFKLGSWLSLLGILICASLLLIRKKL</sequence>
<feature type="transmembrane region" description="Helical" evidence="1">
    <location>
        <begin position="382"/>
        <end position="402"/>
    </location>
</feature>
<protein>
    <recommendedName>
        <fullName evidence="4">Membrane protein 6-pyruvoyl-tetrahydropterin synthase-related domain-containing protein</fullName>
    </recommendedName>
</protein>
<keyword evidence="1" id="KW-1133">Transmembrane helix</keyword>
<dbReference type="PANTHER" id="PTHR38454">
    <property type="entry name" value="INTEGRAL MEMBRANE PROTEIN-RELATED"/>
    <property type="match status" value="1"/>
</dbReference>
<feature type="transmembrane region" description="Helical" evidence="1">
    <location>
        <begin position="484"/>
        <end position="501"/>
    </location>
</feature>
<gene>
    <name evidence="2" type="ORF">COT04_00075</name>
</gene>
<name>A0A2M6YQL4_9BACT</name>
<dbReference type="Pfam" id="PF09586">
    <property type="entry name" value="YfhO"/>
    <property type="match status" value="2"/>
</dbReference>
<evidence type="ECO:0000313" key="2">
    <source>
        <dbReference type="EMBL" id="PIU33438.1"/>
    </source>
</evidence>
<evidence type="ECO:0000313" key="3">
    <source>
        <dbReference type="Proteomes" id="UP000229559"/>
    </source>
</evidence>
<accession>A0A2M6YQL4</accession>
<keyword evidence="1" id="KW-0472">Membrane</keyword>
<feature type="transmembrane region" description="Helical" evidence="1">
    <location>
        <begin position="176"/>
        <end position="194"/>
    </location>
</feature>
<feature type="transmembrane region" description="Helical" evidence="1">
    <location>
        <begin position="250"/>
        <end position="268"/>
    </location>
</feature>
<proteinExistence type="predicted"/>
<dbReference type="AlphaFoldDB" id="A0A2M6YQL4"/>
<dbReference type="InterPro" id="IPR018580">
    <property type="entry name" value="Uncharacterised_YfhO"/>
</dbReference>
<feature type="transmembrane region" description="Helical" evidence="1">
    <location>
        <begin position="125"/>
        <end position="145"/>
    </location>
</feature>
<feature type="transmembrane region" description="Helical" evidence="1">
    <location>
        <begin position="152"/>
        <end position="170"/>
    </location>
</feature>
<feature type="transmembrane region" description="Helical" evidence="1">
    <location>
        <begin position="776"/>
        <end position="794"/>
    </location>
</feature>
<feature type="transmembrane region" description="Helical" evidence="1">
    <location>
        <begin position="323"/>
        <end position="340"/>
    </location>
</feature>
<dbReference type="PANTHER" id="PTHR38454:SF1">
    <property type="entry name" value="INTEGRAL MEMBRANE PROTEIN"/>
    <property type="match status" value="1"/>
</dbReference>
<dbReference type="Proteomes" id="UP000229559">
    <property type="component" value="Unassembled WGS sequence"/>
</dbReference>
<feature type="transmembrane region" description="Helical" evidence="1">
    <location>
        <begin position="94"/>
        <end position="119"/>
    </location>
</feature>
<dbReference type="EMBL" id="PEXA01000002">
    <property type="protein sequence ID" value="PIU33438.1"/>
    <property type="molecule type" value="Genomic_DNA"/>
</dbReference>
<evidence type="ECO:0008006" key="4">
    <source>
        <dbReference type="Google" id="ProtNLM"/>
    </source>
</evidence>
<feature type="transmembrane region" description="Helical" evidence="1">
    <location>
        <begin position="349"/>
        <end position="370"/>
    </location>
</feature>
<comment type="caution">
    <text evidence="2">The sequence shown here is derived from an EMBL/GenBank/DDBJ whole genome shotgun (WGS) entry which is preliminary data.</text>
</comment>
<organism evidence="2 3">
    <name type="scientific">Candidatus Shapirobacteria bacterium CG07_land_8_20_14_0_80_39_12</name>
    <dbReference type="NCBI Taxonomy" id="1974480"/>
    <lineage>
        <taxon>Bacteria</taxon>
        <taxon>Candidatus Shapironibacteriota</taxon>
    </lineage>
</organism>